<evidence type="ECO:0008006" key="3">
    <source>
        <dbReference type="Google" id="ProtNLM"/>
    </source>
</evidence>
<evidence type="ECO:0000313" key="1">
    <source>
        <dbReference type="EMBL" id="ROS05562.1"/>
    </source>
</evidence>
<dbReference type="AlphaFoldDB" id="A0A3N2E0Y2"/>
<accession>A0A3N2E0Y2</accession>
<sequence>MKLRIIFILVAIVLFFNYSLTDRTISGPEVKEMLDAIKSAGRDRDSVKLTSFFTSDAVIVIDLPANMGGRMEMGVTQYREQLSQTWSLPAEFTFDVEDESYTISKDGKSAEASSTMIEEVMMGGRVIISSRSKEEMRIVAVDGKPAISNVYAKITFNQ</sequence>
<dbReference type="Gene3D" id="3.10.450.50">
    <property type="match status" value="1"/>
</dbReference>
<dbReference type="EMBL" id="RKHR01000003">
    <property type="protein sequence ID" value="ROS05562.1"/>
    <property type="molecule type" value="Genomic_DNA"/>
</dbReference>
<organism evidence="1 2">
    <name type="scientific">Sinobacterium caligoides</name>
    <dbReference type="NCBI Taxonomy" id="933926"/>
    <lineage>
        <taxon>Bacteria</taxon>
        <taxon>Pseudomonadati</taxon>
        <taxon>Pseudomonadota</taxon>
        <taxon>Gammaproteobacteria</taxon>
        <taxon>Cellvibrionales</taxon>
        <taxon>Spongiibacteraceae</taxon>
        <taxon>Sinobacterium</taxon>
    </lineage>
</organism>
<reference evidence="1 2" key="1">
    <citation type="submission" date="2018-11" db="EMBL/GenBank/DDBJ databases">
        <title>Genomic Encyclopedia of Type Strains, Phase IV (KMG-IV): sequencing the most valuable type-strain genomes for metagenomic binning, comparative biology and taxonomic classification.</title>
        <authorList>
            <person name="Goeker M."/>
        </authorList>
    </citation>
    <scope>NUCLEOTIDE SEQUENCE [LARGE SCALE GENOMIC DNA]</scope>
    <source>
        <strain evidence="1 2">DSM 100316</strain>
    </source>
</reference>
<gene>
    <name evidence="1" type="ORF">EDC56_1098</name>
</gene>
<name>A0A3N2E0Y2_9GAMM</name>
<dbReference type="SUPFAM" id="SSF54427">
    <property type="entry name" value="NTF2-like"/>
    <property type="match status" value="1"/>
</dbReference>
<comment type="caution">
    <text evidence="1">The sequence shown here is derived from an EMBL/GenBank/DDBJ whole genome shotgun (WGS) entry which is preliminary data.</text>
</comment>
<proteinExistence type="predicted"/>
<dbReference type="InterPro" id="IPR032710">
    <property type="entry name" value="NTF2-like_dom_sf"/>
</dbReference>
<evidence type="ECO:0000313" key="2">
    <source>
        <dbReference type="Proteomes" id="UP000275394"/>
    </source>
</evidence>
<protein>
    <recommendedName>
        <fullName evidence="3">SnoaL-like domain-containing protein</fullName>
    </recommendedName>
</protein>
<dbReference type="OrthoDB" id="7066226at2"/>
<keyword evidence="2" id="KW-1185">Reference proteome</keyword>
<dbReference type="Proteomes" id="UP000275394">
    <property type="component" value="Unassembled WGS sequence"/>
</dbReference>